<name>A0AAU7BHG8_9PSED</name>
<evidence type="ECO:0000313" key="2">
    <source>
        <dbReference type="EMBL" id="XBG31916.1"/>
    </source>
</evidence>
<gene>
    <name evidence="2" type="ORF">ABH853_00555</name>
</gene>
<proteinExistence type="predicted"/>
<dbReference type="AlphaFoldDB" id="A0AAU7BHG8"/>
<accession>A0AAU7BHG8</accession>
<organism evidence="2">
    <name type="scientific">Pseudomonas sp. 13.2</name>
    <dbReference type="NCBI Taxonomy" id="3144665"/>
    <lineage>
        <taxon>Bacteria</taxon>
        <taxon>Pseudomonadati</taxon>
        <taxon>Pseudomonadota</taxon>
        <taxon>Gammaproteobacteria</taxon>
        <taxon>Pseudomonadales</taxon>
        <taxon>Pseudomonadaceae</taxon>
        <taxon>Pseudomonas</taxon>
    </lineage>
</organism>
<reference evidence="2" key="2">
    <citation type="submission" date="2024-05" db="EMBL/GenBank/DDBJ databases">
        <authorList>
            <person name="Mellies J."/>
            <person name="Newton I."/>
        </authorList>
    </citation>
    <scope>NUCLEOTIDE SEQUENCE</scope>
    <source>
        <strain evidence="2">13.2</strain>
    </source>
</reference>
<sequence>MVYVGAFVSHGNDTELCLVIGEVSKDSRVRLRKWSNGGVRTAKESDITVIPAQDAILRLQALLVVDTPAGTIDRLEGQQDLIAAAYDYISGFNQTHPHEPTAPTSIPPLSAAPKATKFRAQPNSSVAVRAAKPSRKSDLSQGASAYELHAHKQDLIREGVITQMVTSNLVISPDGHVEVLGSKVDLYRLIQIYCATAGVTAPTKSLVLRRIQSIQAFVTQAGAEQTGLSSPRKLLFDIKGMEP</sequence>
<feature type="region of interest" description="Disordered" evidence="1">
    <location>
        <begin position="120"/>
        <end position="141"/>
    </location>
</feature>
<dbReference type="EMBL" id="CP157179">
    <property type="protein sequence ID" value="XBG31916.1"/>
    <property type="molecule type" value="Genomic_DNA"/>
</dbReference>
<evidence type="ECO:0000256" key="1">
    <source>
        <dbReference type="SAM" id="MobiDB-lite"/>
    </source>
</evidence>
<protein>
    <submittedName>
        <fullName evidence="2">Uncharacterized protein</fullName>
    </submittedName>
</protein>
<reference evidence="2" key="1">
    <citation type="journal article" date="2019" name="Microbiol. Resour. Announc.">
        <title>Draft Genome Sequences of Five Environmental Bacterial Isolates That Degrade Polyethylene Terephthalate Plastic.</title>
        <authorList>
            <person name="Leon-Zayas R."/>
            <person name="Roberts C."/>
            <person name="Vague M."/>
            <person name="Mellies J.L."/>
        </authorList>
    </citation>
    <scope>NUCLEOTIDE SEQUENCE</scope>
    <source>
        <strain evidence="2">13.2</strain>
    </source>
</reference>